<dbReference type="CDD" id="cd04452">
    <property type="entry name" value="S1_IF2_alpha"/>
    <property type="match status" value="1"/>
</dbReference>
<dbReference type="SMART" id="SM00316">
    <property type="entry name" value="S1"/>
    <property type="match status" value="1"/>
</dbReference>
<proteinExistence type="inferred from homology"/>
<dbReference type="GO" id="GO:0033290">
    <property type="term" value="C:eukaryotic 48S preinitiation complex"/>
    <property type="evidence" value="ECO:0007669"/>
    <property type="project" value="TreeGrafter"/>
</dbReference>
<dbReference type="Gene3D" id="3.30.70.1130">
    <property type="entry name" value="EIF_2_alpha"/>
    <property type="match status" value="1"/>
</dbReference>
<keyword evidence="3" id="KW-0597">Phosphoprotein</keyword>
<evidence type="ECO:0000256" key="2">
    <source>
        <dbReference type="ARBA" id="ARBA00022540"/>
    </source>
</evidence>
<dbReference type="GO" id="GO:0043022">
    <property type="term" value="F:ribosome binding"/>
    <property type="evidence" value="ECO:0007669"/>
    <property type="project" value="TreeGrafter"/>
</dbReference>
<keyword evidence="4" id="KW-0648">Protein biosynthesis</keyword>
<dbReference type="PANTHER" id="PTHR10602">
    <property type="entry name" value="EUKARYOTIC TRANSLATION INITIATION FACTOR 2 SUBUNIT 1"/>
    <property type="match status" value="1"/>
</dbReference>
<dbReference type="FunFam" id="2.40.50.140:FF:000015">
    <property type="entry name" value="Eukaryotic translation initiation factor 2 subunit alpha"/>
    <property type="match status" value="1"/>
</dbReference>
<reference evidence="7" key="2">
    <citation type="journal article" date="2024" name="Plant">
        <title>Genomic evolution and insights into agronomic trait innovations of Sesamum species.</title>
        <authorList>
            <person name="Miao H."/>
            <person name="Wang L."/>
            <person name="Qu L."/>
            <person name="Liu H."/>
            <person name="Sun Y."/>
            <person name="Le M."/>
            <person name="Wang Q."/>
            <person name="Wei S."/>
            <person name="Zheng Y."/>
            <person name="Lin W."/>
            <person name="Duan Y."/>
            <person name="Cao H."/>
            <person name="Xiong S."/>
            <person name="Wang X."/>
            <person name="Wei L."/>
            <person name="Li C."/>
            <person name="Ma Q."/>
            <person name="Ju M."/>
            <person name="Zhao R."/>
            <person name="Li G."/>
            <person name="Mu C."/>
            <person name="Tian Q."/>
            <person name="Mei H."/>
            <person name="Zhang T."/>
            <person name="Gao T."/>
            <person name="Zhang H."/>
        </authorList>
    </citation>
    <scope>NUCLEOTIDE SEQUENCE</scope>
    <source>
        <strain evidence="7">3651</strain>
    </source>
</reference>
<dbReference type="PROSITE" id="PS50126">
    <property type="entry name" value="S1"/>
    <property type="match status" value="1"/>
</dbReference>
<name>A0AAE1YPS5_9LAMI</name>
<sequence length="349" mass="39347">MAPNLNCRMYEKKFPEIDNPVMIQVKSINPGTCAYVSLLEYDDMEAMLSFTELSRRRIKSIASLVRIGRVEPVMVLHVDPDKGFVNLSKRRVSEDDAAACLERYNKSKHVHSILRHVAETMDVDLEELYIHVGWPLYRKYGHAFEAFKLIGTDPDSVLNSLAREVEEIGDDGHTVIKVVPAISDEVKQVLVQNIRRRMTPQATKIRADIEIKCFELDGVLHIKEAMRKAEATGNEDSPVKMSLVGPPLYVLNTQTLNKEQGIEVLNKAISACTEEIEHHKGKVSVKTAPRAVSERDEKLLAEELSEINLGSDEVLSSDLDSEEEEDTGMGFSFKYDITMEDTTLGENRE</sequence>
<dbReference type="InterPro" id="IPR012340">
    <property type="entry name" value="NA-bd_OB-fold"/>
</dbReference>
<evidence type="ECO:0000313" key="8">
    <source>
        <dbReference type="Proteomes" id="UP001293254"/>
    </source>
</evidence>
<feature type="region of interest" description="Disordered" evidence="5">
    <location>
        <begin position="311"/>
        <end position="334"/>
    </location>
</feature>
<dbReference type="EMBL" id="JACGWO010000002">
    <property type="protein sequence ID" value="KAK4433912.1"/>
    <property type="molecule type" value="Genomic_DNA"/>
</dbReference>
<dbReference type="Proteomes" id="UP001293254">
    <property type="component" value="Unassembled WGS sequence"/>
</dbReference>
<dbReference type="PANTHER" id="PTHR10602:SF0">
    <property type="entry name" value="EUKARYOTIC TRANSLATION INITIATION FACTOR 2 SUBUNIT 1"/>
    <property type="match status" value="1"/>
</dbReference>
<organism evidence="7 8">
    <name type="scientific">Sesamum alatum</name>
    <dbReference type="NCBI Taxonomy" id="300844"/>
    <lineage>
        <taxon>Eukaryota</taxon>
        <taxon>Viridiplantae</taxon>
        <taxon>Streptophyta</taxon>
        <taxon>Embryophyta</taxon>
        <taxon>Tracheophyta</taxon>
        <taxon>Spermatophyta</taxon>
        <taxon>Magnoliopsida</taxon>
        <taxon>eudicotyledons</taxon>
        <taxon>Gunneridae</taxon>
        <taxon>Pentapetalae</taxon>
        <taxon>asterids</taxon>
        <taxon>lamiids</taxon>
        <taxon>Lamiales</taxon>
        <taxon>Pedaliaceae</taxon>
        <taxon>Sesamum</taxon>
    </lineage>
</organism>
<accession>A0AAE1YPS5</accession>
<dbReference type="InterPro" id="IPR024055">
    <property type="entry name" value="TIF2_asu_C"/>
</dbReference>
<dbReference type="SUPFAM" id="SSF116742">
    <property type="entry name" value="eIF2alpha middle domain-like"/>
    <property type="match status" value="1"/>
</dbReference>
<evidence type="ECO:0000259" key="6">
    <source>
        <dbReference type="PROSITE" id="PS50126"/>
    </source>
</evidence>
<dbReference type="GO" id="GO:0003743">
    <property type="term" value="F:translation initiation factor activity"/>
    <property type="evidence" value="ECO:0007669"/>
    <property type="project" value="UniProtKB-KW"/>
</dbReference>
<dbReference type="InterPro" id="IPR003029">
    <property type="entry name" value="S1_domain"/>
</dbReference>
<comment type="similarity">
    <text evidence="1">Belongs to the eIF-2-alpha family.</text>
</comment>
<gene>
    <name evidence="7" type="ORF">Salat_0553900</name>
</gene>
<evidence type="ECO:0000256" key="1">
    <source>
        <dbReference type="ARBA" id="ARBA00007223"/>
    </source>
</evidence>
<reference evidence="7" key="1">
    <citation type="submission" date="2020-06" db="EMBL/GenBank/DDBJ databases">
        <authorList>
            <person name="Li T."/>
            <person name="Hu X."/>
            <person name="Zhang T."/>
            <person name="Song X."/>
            <person name="Zhang H."/>
            <person name="Dai N."/>
            <person name="Sheng W."/>
            <person name="Hou X."/>
            <person name="Wei L."/>
        </authorList>
    </citation>
    <scope>NUCLEOTIDE SEQUENCE</scope>
    <source>
        <strain evidence="7">3651</strain>
        <tissue evidence="7">Leaf</tissue>
    </source>
</reference>
<dbReference type="GO" id="GO:0003723">
    <property type="term" value="F:RNA binding"/>
    <property type="evidence" value="ECO:0007669"/>
    <property type="project" value="InterPro"/>
</dbReference>
<protein>
    <submittedName>
        <fullName evidence="7">Eukaryotic translation initiation factor 2 subunit alpha</fullName>
    </submittedName>
</protein>
<evidence type="ECO:0000256" key="4">
    <source>
        <dbReference type="ARBA" id="ARBA00022917"/>
    </source>
</evidence>
<evidence type="ECO:0000256" key="3">
    <source>
        <dbReference type="ARBA" id="ARBA00022553"/>
    </source>
</evidence>
<dbReference type="Pfam" id="PF07541">
    <property type="entry name" value="EIF_2_alpha"/>
    <property type="match status" value="1"/>
</dbReference>
<dbReference type="SUPFAM" id="SSF50249">
    <property type="entry name" value="Nucleic acid-binding proteins"/>
    <property type="match status" value="1"/>
</dbReference>
<dbReference type="InterPro" id="IPR011488">
    <property type="entry name" value="TIF_2_asu"/>
</dbReference>
<dbReference type="InterPro" id="IPR024054">
    <property type="entry name" value="TIF2_asu_middle_sf"/>
</dbReference>
<evidence type="ECO:0000256" key="5">
    <source>
        <dbReference type="SAM" id="MobiDB-lite"/>
    </source>
</evidence>
<dbReference type="SUPFAM" id="SSF110993">
    <property type="entry name" value="eIF-2-alpha, C-terminal domain"/>
    <property type="match status" value="1"/>
</dbReference>
<dbReference type="InterPro" id="IPR044126">
    <property type="entry name" value="S1_IF2_alpha"/>
</dbReference>
<evidence type="ECO:0000313" key="7">
    <source>
        <dbReference type="EMBL" id="KAK4433912.1"/>
    </source>
</evidence>
<dbReference type="Gene3D" id="1.10.150.190">
    <property type="entry name" value="Translation initiation factor 2, subunit 1, domain 2"/>
    <property type="match status" value="1"/>
</dbReference>
<comment type="caution">
    <text evidence="7">The sequence shown here is derived from an EMBL/GenBank/DDBJ whole genome shotgun (WGS) entry which is preliminary data.</text>
</comment>
<dbReference type="Gene3D" id="2.40.50.140">
    <property type="entry name" value="Nucleic acid-binding proteins"/>
    <property type="match status" value="1"/>
</dbReference>
<keyword evidence="8" id="KW-1185">Reference proteome</keyword>
<dbReference type="AlphaFoldDB" id="A0AAE1YPS5"/>
<keyword evidence="2 7" id="KW-0396">Initiation factor</keyword>
<dbReference type="GO" id="GO:0005850">
    <property type="term" value="C:eukaryotic translation initiation factor 2 complex"/>
    <property type="evidence" value="ECO:0007669"/>
    <property type="project" value="TreeGrafter"/>
</dbReference>
<feature type="domain" description="S1 motif" evidence="6">
    <location>
        <begin position="18"/>
        <end position="90"/>
    </location>
</feature>
<dbReference type="FunFam" id="1.10.150.190:FF:000003">
    <property type="entry name" value="Eukaryotic translation initiation factor 2 subunit alpha"/>
    <property type="match status" value="1"/>
</dbReference>